<reference evidence="2" key="1">
    <citation type="submission" date="2018-05" db="EMBL/GenBank/DDBJ databases">
        <authorList>
            <person name="Lanie J.A."/>
            <person name="Ng W.-L."/>
            <person name="Kazmierczak K.M."/>
            <person name="Andrzejewski T.M."/>
            <person name="Davidsen T.M."/>
            <person name="Wayne K.J."/>
            <person name="Tettelin H."/>
            <person name="Glass J.I."/>
            <person name="Rusch D."/>
            <person name="Podicherti R."/>
            <person name="Tsui H.-C.T."/>
            <person name="Winkler M.E."/>
        </authorList>
    </citation>
    <scope>NUCLEOTIDE SEQUENCE</scope>
</reference>
<sequence>MSSNTTPQAAAEETRSRRVPMTA</sequence>
<feature type="region of interest" description="Disordered" evidence="1">
    <location>
        <begin position="1"/>
        <end position="23"/>
    </location>
</feature>
<proteinExistence type="predicted"/>
<feature type="non-terminal residue" evidence="2">
    <location>
        <position position="23"/>
    </location>
</feature>
<accession>A0A381U8T4</accession>
<protein>
    <submittedName>
        <fullName evidence="2">Uncharacterized protein</fullName>
    </submittedName>
</protein>
<organism evidence="2">
    <name type="scientific">marine metagenome</name>
    <dbReference type="NCBI Taxonomy" id="408172"/>
    <lineage>
        <taxon>unclassified sequences</taxon>
        <taxon>metagenomes</taxon>
        <taxon>ecological metagenomes</taxon>
    </lineage>
</organism>
<dbReference type="EMBL" id="UINC01005852">
    <property type="protein sequence ID" value="SVA23958.1"/>
    <property type="molecule type" value="Genomic_DNA"/>
</dbReference>
<gene>
    <name evidence="2" type="ORF">METZ01_LOCUS76812</name>
</gene>
<name>A0A381U8T4_9ZZZZ</name>
<evidence type="ECO:0000313" key="2">
    <source>
        <dbReference type="EMBL" id="SVA23958.1"/>
    </source>
</evidence>
<evidence type="ECO:0000256" key="1">
    <source>
        <dbReference type="SAM" id="MobiDB-lite"/>
    </source>
</evidence>
<dbReference type="AlphaFoldDB" id="A0A381U8T4"/>